<evidence type="ECO:0000256" key="1">
    <source>
        <dbReference type="SAM" id="Phobius"/>
    </source>
</evidence>
<feature type="transmembrane region" description="Helical" evidence="1">
    <location>
        <begin position="246"/>
        <end position="266"/>
    </location>
</feature>
<feature type="transmembrane region" description="Helical" evidence="1">
    <location>
        <begin position="12"/>
        <end position="37"/>
    </location>
</feature>
<dbReference type="OrthoDB" id="3357408at2759"/>
<dbReference type="eggNOG" id="ENOG502RCEB">
    <property type="taxonomic scope" value="Eukaryota"/>
</dbReference>
<keyword evidence="1" id="KW-0472">Membrane</keyword>
<sequence>MGATDITLDRAYLAAIWLETLFYGMNIVLFSSCIYVLIAKRRTPQVNKYLISIAVVMFCFSTCHVFLGFYRLIMGFIVLRDQPGGPAAFFSDVSIPANVAKVGLHTVNSIVGDSVVVWRCFSVWGRDWKMCIVPILLVCGSAICGFGQTVYFARGQKYHSAFAPALVRWNGSLFSLSLATNVVVTGLVALRAWYLLRMSGGASGFRYWRVLVIIIESGMIYSVALICEVTLYFLGLNSFYIVYDPIGQLTGIVPTMILILAGLELTSNDVQSRFSRTQQLSMSAPRFRLGNATATTEDTQLTSLGPTHFASMDSTFSKRKSGSVVPIKEQDDPEIGETKTILIRPPSLNERTDDL</sequence>
<protein>
    <submittedName>
        <fullName evidence="2">Uncharacterized protein</fullName>
    </submittedName>
</protein>
<dbReference type="AlphaFoldDB" id="S8FDE1"/>
<dbReference type="Proteomes" id="UP000015241">
    <property type="component" value="Unassembled WGS sequence"/>
</dbReference>
<dbReference type="HOGENOM" id="CLU_044614_3_3_1"/>
<feature type="transmembrane region" description="Helical" evidence="1">
    <location>
        <begin position="173"/>
        <end position="196"/>
    </location>
</feature>
<feature type="transmembrane region" description="Helical" evidence="1">
    <location>
        <begin position="131"/>
        <end position="153"/>
    </location>
</feature>
<evidence type="ECO:0000313" key="3">
    <source>
        <dbReference type="Proteomes" id="UP000015241"/>
    </source>
</evidence>
<accession>S8FDE1</accession>
<feature type="transmembrane region" description="Helical" evidence="1">
    <location>
        <begin position="208"/>
        <end position="234"/>
    </location>
</feature>
<keyword evidence="1" id="KW-0812">Transmembrane</keyword>
<organism evidence="2 3">
    <name type="scientific">Fomitopsis schrenkii</name>
    <name type="common">Brown rot fungus</name>
    <dbReference type="NCBI Taxonomy" id="2126942"/>
    <lineage>
        <taxon>Eukaryota</taxon>
        <taxon>Fungi</taxon>
        <taxon>Dikarya</taxon>
        <taxon>Basidiomycota</taxon>
        <taxon>Agaricomycotina</taxon>
        <taxon>Agaricomycetes</taxon>
        <taxon>Polyporales</taxon>
        <taxon>Fomitopsis</taxon>
    </lineage>
</organism>
<gene>
    <name evidence="2" type="ORF">FOMPIDRAFT_1053156</name>
</gene>
<reference evidence="2 3" key="1">
    <citation type="journal article" date="2012" name="Science">
        <title>The Paleozoic origin of enzymatic lignin decomposition reconstructed from 31 fungal genomes.</title>
        <authorList>
            <person name="Floudas D."/>
            <person name="Binder M."/>
            <person name="Riley R."/>
            <person name="Barry K."/>
            <person name="Blanchette R.A."/>
            <person name="Henrissat B."/>
            <person name="Martinez A.T."/>
            <person name="Otillar R."/>
            <person name="Spatafora J.W."/>
            <person name="Yadav J.S."/>
            <person name="Aerts A."/>
            <person name="Benoit I."/>
            <person name="Boyd A."/>
            <person name="Carlson A."/>
            <person name="Copeland A."/>
            <person name="Coutinho P.M."/>
            <person name="de Vries R.P."/>
            <person name="Ferreira P."/>
            <person name="Findley K."/>
            <person name="Foster B."/>
            <person name="Gaskell J."/>
            <person name="Glotzer D."/>
            <person name="Gorecki P."/>
            <person name="Heitman J."/>
            <person name="Hesse C."/>
            <person name="Hori C."/>
            <person name="Igarashi K."/>
            <person name="Jurgens J.A."/>
            <person name="Kallen N."/>
            <person name="Kersten P."/>
            <person name="Kohler A."/>
            <person name="Kuees U."/>
            <person name="Kumar T.K.A."/>
            <person name="Kuo A."/>
            <person name="LaButti K."/>
            <person name="Larrondo L.F."/>
            <person name="Lindquist E."/>
            <person name="Ling A."/>
            <person name="Lombard V."/>
            <person name="Lucas S."/>
            <person name="Lundell T."/>
            <person name="Martin R."/>
            <person name="McLaughlin D.J."/>
            <person name="Morgenstern I."/>
            <person name="Morin E."/>
            <person name="Murat C."/>
            <person name="Nagy L.G."/>
            <person name="Nolan M."/>
            <person name="Ohm R.A."/>
            <person name="Patyshakuliyeva A."/>
            <person name="Rokas A."/>
            <person name="Ruiz-Duenas F.J."/>
            <person name="Sabat G."/>
            <person name="Salamov A."/>
            <person name="Samejima M."/>
            <person name="Schmutz J."/>
            <person name="Slot J.C."/>
            <person name="St John F."/>
            <person name="Stenlid J."/>
            <person name="Sun H."/>
            <person name="Sun S."/>
            <person name="Syed K."/>
            <person name="Tsang A."/>
            <person name="Wiebenga A."/>
            <person name="Young D."/>
            <person name="Pisabarro A."/>
            <person name="Eastwood D.C."/>
            <person name="Martin F."/>
            <person name="Cullen D."/>
            <person name="Grigoriev I.V."/>
            <person name="Hibbett D.S."/>
        </authorList>
    </citation>
    <scope>NUCLEOTIDE SEQUENCE</scope>
    <source>
        <strain evidence="3">FP-58527</strain>
    </source>
</reference>
<dbReference type="EMBL" id="KE504187">
    <property type="protein sequence ID" value="EPS96509.1"/>
    <property type="molecule type" value="Genomic_DNA"/>
</dbReference>
<evidence type="ECO:0000313" key="2">
    <source>
        <dbReference type="EMBL" id="EPS96509.1"/>
    </source>
</evidence>
<name>S8FDE1_FOMSC</name>
<keyword evidence="3" id="KW-1185">Reference proteome</keyword>
<proteinExistence type="predicted"/>
<dbReference type="InParanoid" id="S8FDE1"/>
<keyword evidence="1" id="KW-1133">Transmembrane helix</keyword>
<feature type="transmembrane region" description="Helical" evidence="1">
    <location>
        <begin position="49"/>
        <end position="70"/>
    </location>
</feature>